<protein>
    <submittedName>
        <fullName evidence="2">Uncharacterized protein</fullName>
    </submittedName>
</protein>
<accession>A0A8J2PSU6</accession>
<evidence type="ECO:0000256" key="1">
    <source>
        <dbReference type="SAM" id="MobiDB-lite"/>
    </source>
</evidence>
<organism evidence="2 3">
    <name type="scientific">Allacma fusca</name>
    <dbReference type="NCBI Taxonomy" id="39272"/>
    <lineage>
        <taxon>Eukaryota</taxon>
        <taxon>Metazoa</taxon>
        <taxon>Ecdysozoa</taxon>
        <taxon>Arthropoda</taxon>
        <taxon>Hexapoda</taxon>
        <taxon>Collembola</taxon>
        <taxon>Symphypleona</taxon>
        <taxon>Sminthuridae</taxon>
        <taxon>Allacma</taxon>
    </lineage>
</organism>
<feature type="region of interest" description="Disordered" evidence="1">
    <location>
        <begin position="1"/>
        <end position="24"/>
    </location>
</feature>
<proteinExistence type="predicted"/>
<evidence type="ECO:0000313" key="2">
    <source>
        <dbReference type="EMBL" id="CAG7826451.1"/>
    </source>
</evidence>
<feature type="compositionally biased region" description="Polar residues" evidence="1">
    <location>
        <begin position="1"/>
        <end position="23"/>
    </location>
</feature>
<evidence type="ECO:0000313" key="3">
    <source>
        <dbReference type="Proteomes" id="UP000708208"/>
    </source>
</evidence>
<gene>
    <name evidence="2" type="ORF">AFUS01_LOCUS36503</name>
</gene>
<keyword evidence="3" id="KW-1185">Reference proteome</keyword>
<dbReference type="Proteomes" id="UP000708208">
    <property type="component" value="Unassembled WGS sequence"/>
</dbReference>
<name>A0A8J2PSU6_9HEXA</name>
<sequence>MISSSDESNENVIQAAASSSENLKASLKPEAVLNSELDSLWFLPHGFQHVPPPSLHHRCPGQWTPSGIGTDTVPLPPHIFPVPSSSHGKVTSKNVWAPPPGALPFPWLQNDPPPPGYPLPPHFPEDSSFSKLKWRNHNESHLHHRNNNGYLKKVFSSNRFCPDDRYFRYKNKYEKFKGPEFPDRRCCRRSHPPDIVRQKFMTKFKVFRPNYNHYPRSKRNIDIEESCNKTTLNLSSDPHHGLVERTSAVTLLPNENFTTKSYSTDDEGIQREHEIKSLKYDDTFPPKHIFKDLSYSYWSLLDTADKFKSGQDNAPVVRAFEKQSPDSSQFLNIERIDPTTRYEAHIKSPKFSSVTRVIENFESSNNCGIQVHPQGQGQDEITKTR</sequence>
<dbReference type="EMBL" id="CAJVCH010539814">
    <property type="protein sequence ID" value="CAG7826451.1"/>
    <property type="molecule type" value="Genomic_DNA"/>
</dbReference>
<comment type="caution">
    <text evidence="2">The sequence shown here is derived from an EMBL/GenBank/DDBJ whole genome shotgun (WGS) entry which is preliminary data.</text>
</comment>
<reference evidence="2" key="1">
    <citation type="submission" date="2021-06" db="EMBL/GenBank/DDBJ databases">
        <authorList>
            <person name="Hodson N. C."/>
            <person name="Mongue J. A."/>
            <person name="Jaron S. K."/>
        </authorList>
    </citation>
    <scope>NUCLEOTIDE SEQUENCE</scope>
</reference>
<dbReference type="AlphaFoldDB" id="A0A8J2PSU6"/>